<name>A0A3D0KH84_9GAMM</name>
<dbReference type="Pfam" id="PF10765">
    <property type="entry name" value="Phage_P22_NinX"/>
    <property type="match status" value="1"/>
</dbReference>
<reference evidence="1" key="1">
    <citation type="journal article" date="2018" name="Nat. Biotechnol.">
        <title>A standardized bacterial taxonomy based on genome phylogeny substantially revises the tree of life.</title>
        <authorList>
            <person name="Parks D.H."/>
            <person name="Chuvochina M."/>
            <person name="Waite D.W."/>
            <person name="Rinke C."/>
            <person name="Skarshewski A."/>
            <person name="Chaumeil P.A."/>
            <person name="Hugenholtz P."/>
        </authorList>
    </citation>
    <scope>NUCLEOTIDE SEQUENCE [LARGE SCALE GENOMIC DNA]</scope>
    <source>
        <strain evidence="1">UBA11284</strain>
    </source>
</reference>
<sequence>MQSVSVSDLQGEALDWAVAKAEGLVIRRDPMGFGSGSESGYWIWEESGRGLKRYGLIGREYSPSTKWSEGGPIIDALRECGQHQFSLQTDAGGVCVLSRSTESISFRGCGETVLIAAMRCYVAVKLGESLAVPAFLSVSD</sequence>
<dbReference type="AlphaFoldDB" id="A0A3D0KH84"/>
<comment type="caution">
    <text evidence="1">The sequence shown here is derived from an EMBL/GenBank/DDBJ whole genome shotgun (WGS) entry which is preliminary data.</text>
</comment>
<evidence type="ECO:0008006" key="2">
    <source>
        <dbReference type="Google" id="ProtNLM"/>
    </source>
</evidence>
<organism evidence="1">
    <name type="scientific">Halomonas campaniensis</name>
    <dbReference type="NCBI Taxonomy" id="213554"/>
    <lineage>
        <taxon>Bacteria</taxon>
        <taxon>Pseudomonadati</taxon>
        <taxon>Pseudomonadota</taxon>
        <taxon>Gammaproteobacteria</taxon>
        <taxon>Oceanospirillales</taxon>
        <taxon>Halomonadaceae</taxon>
        <taxon>Halomonas</taxon>
    </lineage>
</organism>
<proteinExistence type="predicted"/>
<accession>A0A3D0KH84</accession>
<protein>
    <recommendedName>
        <fullName evidence="2">DUF2591 domain-containing protein</fullName>
    </recommendedName>
</protein>
<dbReference type="EMBL" id="DOTR01000055">
    <property type="protein sequence ID" value="HCA02650.1"/>
    <property type="molecule type" value="Genomic_DNA"/>
</dbReference>
<dbReference type="InterPro" id="IPR019701">
    <property type="entry name" value="Phage_P22_NinX"/>
</dbReference>
<evidence type="ECO:0000313" key="1">
    <source>
        <dbReference type="EMBL" id="HCA02650.1"/>
    </source>
</evidence>
<gene>
    <name evidence="1" type="ORF">DEO68_10800</name>
</gene>